<feature type="compositionally biased region" description="Polar residues" evidence="1">
    <location>
        <begin position="87"/>
        <end position="96"/>
    </location>
</feature>
<dbReference type="EMBL" id="JBAHYK010001874">
    <property type="protein sequence ID" value="KAL0566512.1"/>
    <property type="molecule type" value="Genomic_DNA"/>
</dbReference>
<feature type="transmembrane region" description="Helical" evidence="2">
    <location>
        <begin position="152"/>
        <end position="173"/>
    </location>
</feature>
<keyword evidence="2" id="KW-0472">Membrane</keyword>
<proteinExistence type="predicted"/>
<feature type="compositionally biased region" description="Pro residues" evidence="1">
    <location>
        <begin position="1"/>
        <end position="14"/>
    </location>
</feature>
<dbReference type="Proteomes" id="UP001465976">
    <property type="component" value="Unassembled WGS sequence"/>
</dbReference>
<reference evidence="3 4" key="1">
    <citation type="submission" date="2024-02" db="EMBL/GenBank/DDBJ databases">
        <title>A draft genome for the cacao thread blight pathogen Marasmius crinis-equi.</title>
        <authorList>
            <person name="Cohen S.P."/>
            <person name="Baruah I.K."/>
            <person name="Amoako-Attah I."/>
            <person name="Bukari Y."/>
            <person name="Meinhardt L.W."/>
            <person name="Bailey B.A."/>
        </authorList>
    </citation>
    <scope>NUCLEOTIDE SEQUENCE [LARGE SCALE GENOMIC DNA]</scope>
    <source>
        <strain evidence="3 4">GH-76</strain>
    </source>
</reference>
<protein>
    <submittedName>
        <fullName evidence="3">Uncharacterized protein</fullName>
    </submittedName>
</protein>
<feature type="compositionally biased region" description="Basic and acidic residues" evidence="1">
    <location>
        <begin position="74"/>
        <end position="86"/>
    </location>
</feature>
<organism evidence="3 4">
    <name type="scientific">Marasmius crinis-equi</name>
    <dbReference type="NCBI Taxonomy" id="585013"/>
    <lineage>
        <taxon>Eukaryota</taxon>
        <taxon>Fungi</taxon>
        <taxon>Dikarya</taxon>
        <taxon>Basidiomycota</taxon>
        <taxon>Agaricomycotina</taxon>
        <taxon>Agaricomycetes</taxon>
        <taxon>Agaricomycetidae</taxon>
        <taxon>Agaricales</taxon>
        <taxon>Marasmiineae</taxon>
        <taxon>Marasmiaceae</taxon>
        <taxon>Marasmius</taxon>
    </lineage>
</organism>
<feature type="region of interest" description="Disordered" evidence="1">
    <location>
        <begin position="1"/>
        <end position="56"/>
    </location>
</feature>
<gene>
    <name evidence="3" type="ORF">V5O48_015496</name>
</gene>
<evidence type="ECO:0000256" key="2">
    <source>
        <dbReference type="SAM" id="Phobius"/>
    </source>
</evidence>
<comment type="caution">
    <text evidence="3">The sequence shown here is derived from an EMBL/GenBank/DDBJ whole genome shotgun (WGS) entry which is preliminary data.</text>
</comment>
<evidence type="ECO:0000313" key="4">
    <source>
        <dbReference type="Proteomes" id="UP001465976"/>
    </source>
</evidence>
<feature type="region of interest" description="Disordered" evidence="1">
    <location>
        <begin position="74"/>
        <end position="96"/>
    </location>
</feature>
<accession>A0ABR3EUP2</accession>
<evidence type="ECO:0000313" key="3">
    <source>
        <dbReference type="EMBL" id="KAL0566512.1"/>
    </source>
</evidence>
<name>A0ABR3EUP2_9AGAR</name>
<keyword evidence="2" id="KW-1133">Transmembrane helix</keyword>
<keyword evidence="4" id="KW-1185">Reference proteome</keyword>
<evidence type="ECO:0000256" key="1">
    <source>
        <dbReference type="SAM" id="MobiDB-lite"/>
    </source>
</evidence>
<sequence length="174" mass="18693">MNASNPPPSTPDAPYPENGFNETPEGVESGSAQPSVDKKKSEAAGGTPVDPQGEIDSSILDALEKMAISLEEIATKSRGTDREEQNQRWNEQVAKNTRPSDVSVYRIQSTTDLNCLKFPEGKTETDVDDVVKLLREDNFTDCRGEGQRSNGLIWGFGGVLVGMAGAFTGLAFAP</sequence>
<keyword evidence="2" id="KW-0812">Transmembrane</keyword>